<evidence type="ECO:0000256" key="2">
    <source>
        <dbReference type="ARBA" id="ARBA00023002"/>
    </source>
</evidence>
<dbReference type="InterPro" id="IPR051911">
    <property type="entry name" value="SDR_oxidoreductase"/>
</dbReference>
<dbReference type="Gene3D" id="3.40.50.720">
    <property type="entry name" value="NAD(P)-binding Rossmann-like Domain"/>
    <property type="match status" value="1"/>
</dbReference>
<evidence type="ECO:0000313" key="4">
    <source>
        <dbReference type="EMBL" id="KAJ5361703.1"/>
    </source>
</evidence>
<keyword evidence="2" id="KW-0560">Oxidoreductase</keyword>
<dbReference type="SUPFAM" id="SSF51735">
    <property type="entry name" value="NAD(P)-binding Rossmann-fold domains"/>
    <property type="match status" value="1"/>
</dbReference>
<keyword evidence="5" id="KW-1185">Reference proteome</keyword>
<evidence type="ECO:0000313" key="5">
    <source>
        <dbReference type="Proteomes" id="UP001148299"/>
    </source>
</evidence>
<dbReference type="PRINTS" id="PR00080">
    <property type="entry name" value="SDRFAMILY"/>
</dbReference>
<comment type="caution">
    <text evidence="4">The sequence shown here is derived from an EMBL/GenBank/DDBJ whole genome shotgun (WGS) entry which is preliminary data.</text>
</comment>
<evidence type="ECO:0000256" key="1">
    <source>
        <dbReference type="ARBA" id="ARBA00006484"/>
    </source>
</evidence>
<dbReference type="PRINTS" id="PR00081">
    <property type="entry name" value="GDHRDH"/>
</dbReference>
<dbReference type="EMBL" id="JAPZBR010000002">
    <property type="protein sequence ID" value="KAJ5361703.1"/>
    <property type="molecule type" value="Genomic_DNA"/>
</dbReference>
<evidence type="ECO:0000256" key="3">
    <source>
        <dbReference type="RuleBase" id="RU000363"/>
    </source>
</evidence>
<organism evidence="4 5">
    <name type="scientific">Penicillium brevicompactum</name>
    <dbReference type="NCBI Taxonomy" id="5074"/>
    <lineage>
        <taxon>Eukaryota</taxon>
        <taxon>Fungi</taxon>
        <taxon>Dikarya</taxon>
        <taxon>Ascomycota</taxon>
        <taxon>Pezizomycotina</taxon>
        <taxon>Eurotiomycetes</taxon>
        <taxon>Eurotiomycetidae</taxon>
        <taxon>Eurotiales</taxon>
        <taxon>Aspergillaceae</taxon>
        <taxon>Penicillium</taxon>
    </lineage>
</organism>
<dbReference type="Proteomes" id="UP001148299">
    <property type="component" value="Unassembled WGS sequence"/>
</dbReference>
<sequence>MQTPPSEKNPLRHPKPHFITGIVPKLGTVSADKSAPEVARPVFSVFPLYSVRQAPIQLEKDKDLEEFIHQIEKEPPISSQYSQPLVQFAECVIDPLSATGMHRSISIDFVTVTQGSVILEFENDTSQILETGSACVAMSTAPRRKTWVITGASSGLGMAIAKAALRVNQNVLAGTRNVLKSKAEHPELEVLGGKWIRLDVTCPDITTYLAELQKHVDGIDVLVNNAGYGIFGSIEDMSMDEIHNQIDANLYGPIRVIKGVLPFMRQRRAGTVVNMSSVAAISARPAAGVYSASKCALEGLSEALAQELASFNINVLIVQPGSYRTDFFKNLQIPKYGISSHYQKSALGSELLKIRDADMTEYGEPEDAAESIVDAILNESQSETDGKAQRLMLGQDCLARARIKLRSLKESCDATDISSK</sequence>
<dbReference type="CDD" id="cd05374">
    <property type="entry name" value="17beta-HSD-like_SDR_c"/>
    <property type="match status" value="1"/>
</dbReference>
<gene>
    <name evidence="4" type="ORF">N7541_002547</name>
</gene>
<reference evidence="4" key="2">
    <citation type="journal article" date="2023" name="IMA Fungus">
        <title>Comparative genomic study of the Penicillium genus elucidates a diverse pangenome and 15 lateral gene transfer events.</title>
        <authorList>
            <person name="Petersen C."/>
            <person name="Sorensen T."/>
            <person name="Nielsen M.R."/>
            <person name="Sondergaard T.E."/>
            <person name="Sorensen J.L."/>
            <person name="Fitzpatrick D.A."/>
            <person name="Frisvad J.C."/>
            <person name="Nielsen K.L."/>
        </authorList>
    </citation>
    <scope>NUCLEOTIDE SEQUENCE</scope>
    <source>
        <strain evidence="4">IBT 35675</strain>
    </source>
</reference>
<protein>
    <submittedName>
        <fullName evidence="4">Short chain oxidoreductase/dehydrogenase</fullName>
    </submittedName>
</protein>
<proteinExistence type="inferred from homology"/>
<name>A0A9W9UY02_PENBR</name>
<dbReference type="GO" id="GO:0016491">
    <property type="term" value="F:oxidoreductase activity"/>
    <property type="evidence" value="ECO:0007669"/>
    <property type="project" value="UniProtKB-KW"/>
</dbReference>
<dbReference type="InterPro" id="IPR036291">
    <property type="entry name" value="NAD(P)-bd_dom_sf"/>
</dbReference>
<accession>A0A9W9UY02</accession>
<dbReference type="PANTHER" id="PTHR43976:SF16">
    <property type="entry name" value="SHORT-CHAIN DEHYDROGENASE_REDUCTASE FAMILY PROTEIN"/>
    <property type="match status" value="1"/>
</dbReference>
<comment type="similarity">
    <text evidence="1 3">Belongs to the short-chain dehydrogenases/reductases (SDR) family.</text>
</comment>
<reference evidence="4" key="1">
    <citation type="submission" date="2022-12" db="EMBL/GenBank/DDBJ databases">
        <authorList>
            <person name="Petersen C."/>
        </authorList>
    </citation>
    <scope>NUCLEOTIDE SEQUENCE</scope>
    <source>
        <strain evidence="4">IBT 35675</strain>
    </source>
</reference>
<dbReference type="PANTHER" id="PTHR43976">
    <property type="entry name" value="SHORT CHAIN DEHYDROGENASE"/>
    <property type="match status" value="1"/>
</dbReference>
<dbReference type="Pfam" id="PF00106">
    <property type="entry name" value="adh_short"/>
    <property type="match status" value="1"/>
</dbReference>
<dbReference type="InterPro" id="IPR002347">
    <property type="entry name" value="SDR_fam"/>
</dbReference>
<dbReference type="AlphaFoldDB" id="A0A9W9UY02"/>